<evidence type="ECO:0000259" key="3">
    <source>
        <dbReference type="PROSITE" id="PS50825"/>
    </source>
</evidence>
<reference evidence="5" key="1">
    <citation type="submission" date="2016-11" db="EMBL/GenBank/DDBJ databases">
        <authorList>
            <person name="Varghese N."/>
            <person name="Submissions S."/>
        </authorList>
    </citation>
    <scope>NUCLEOTIDE SEQUENCE [LARGE SCALE GENOMIC DNA]</scope>
    <source>
        <strain evidence="5">CGMCC 1.2749</strain>
    </source>
</reference>
<dbReference type="NCBIfam" id="TIGR04183">
    <property type="entry name" value="Por_Secre_tail"/>
    <property type="match status" value="1"/>
</dbReference>
<dbReference type="AlphaFoldDB" id="A0A1M7D5Z9"/>
<dbReference type="PROSITE" id="PS50825">
    <property type="entry name" value="HYR"/>
    <property type="match status" value="1"/>
</dbReference>
<keyword evidence="5" id="KW-1185">Reference proteome</keyword>
<dbReference type="PANTHER" id="PTHR24273">
    <property type="entry name" value="FI04643P-RELATED"/>
    <property type="match status" value="1"/>
</dbReference>
<keyword evidence="1" id="KW-0732">Signal</keyword>
<dbReference type="STRING" id="178356.SAMN05216269_1011"/>
<feature type="domain" description="HYR" evidence="3">
    <location>
        <begin position="49"/>
        <end position="132"/>
    </location>
</feature>
<name>A0A1M7D5Z9_9FLAO</name>
<accession>A0A1M7D5Z9</accession>
<sequence length="228" mass="24077">TDNCSGATTLQITGLPSGAEYPLGTTTNTFEVKDVSGNTATSIFTVTVVDTELPTIICPGNIIQKKEGKLHGVPVIYALPAGNDNCNGFIITQTEGLPSGSIFPLGVTTNTFKIADAAGNTASCSFTVNVVQAITPKNSDANPVLSVVAYPNPASDLVTITIKTDVLKNMTLKLYDIFGMLVGSPIEIRGTSTENAIQINVSNLRRGVYIYTLSAENKVLFTDKIVKK</sequence>
<dbReference type="EMBL" id="FRCL01000001">
    <property type="protein sequence ID" value="SHL74599.1"/>
    <property type="molecule type" value="Genomic_DNA"/>
</dbReference>
<dbReference type="PANTHER" id="PTHR24273:SF32">
    <property type="entry name" value="HYALIN"/>
    <property type="match status" value="1"/>
</dbReference>
<evidence type="ECO:0000313" key="4">
    <source>
        <dbReference type="EMBL" id="SHL74599.1"/>
    </source>
</evidence>
<evidence type="ECO:0000256" key="1">
    <source>
        <dbReference type="ARBA" id="ARBA00022729"/>
    </source>
</evidence>
<dbReference type="Pfam" id="PF02494">
    <property type="entry name" value="HYR"/>
    <property type="match status" value="2"/>
</dbReference>
<protein>
    <submittedName>
        <fullName evidence="4">Por secretion system C-terminal sorting domain-containing protein</fullName>
    </submittedName>
</protein>
<feature type="non-terminal residue" evidence="4">
    <location>
        <position position="1"/>
    </location>
</feature>
<dbReference type="RefSeq" id="WP_139259744.1">
    <property type="nucleotide sequence ID" value="NZ_FRCL01000001.1"/>
</dbReference>
<keyword evidence="2" id="KW-0677">Repeat</keyword>
<proteinExistence type="predicted"/>
<dbReference type="Proteomes" id="UP000184092">
    <property type="component" value="Unassembled WGS sequence"/>
</dbReference>
<evidence type="ECO:0000256" key="2">
    <source>
        <dbReference type="ARBA" id="ARBA00022737"/>
    </source>
</evidence>
<evidence type="ECO:0000313" key="5">
    <source>
        <dbReference type="Proteomes" id="UP000184092"/>
    </source>
</evidence>
<dbReference type="OrthoDB" id="9805017at2"/>
<organism evidence="4 5">
    <name type="scientific">Flavobacterium xinjiangense</name>
    <dbReference type="NCBI Taxonomy" id="178356"/>
    <lineage>
        <taxon>Bacteria</taxon>
        <taxon>Pseudomonadati</taxon>
        <taxon>Bacteroidota</taxon>
        <taxon>Flavobacteriia</taxon>
        <taxon>Flavobacteriales</taxon>
        <taxon>Flavobacteriaceae</taxon>
        <taxon>Flavobacterium</taxon>
    </lineage>
</organism>
<dbReference type="InterPro" id="IPR026444">
    <property type="entry name" value="Secre_tail"/>
</dbReference>
<dbReference type="Pfam" id="PF18962">
    <property type="entry name" value="Por_Secre_tail"/>
    <property type="match status" value="1"/>
</dbReference>
<gene>
    <name evidence="4" type="ORF">SAMN05216269_1011</name>
</gene>
<dbReference type="InterPro" id="IPR003410">
    <property type="entry name" value="HYR_dom"/>
</dbReference>